<keyword evidence="2" id="KW-1185">Reference proteome</keyword>
<evidence type="ECO:0000313" key="1">
    <source>
        <dbReference type="EMBL" id="KAF4968190.1"/>
    </source>
</evidence>
<dbReference type="OrthoDB" id="4974265at2759"/>
<accession>A0A8H4U1N2</accession>
<dbReference type="EMBL" id="JABEXW010000205">
    <property type="protein sequence ID" value="KAF4968190.1"/>
    <property type="molecule type" value="Genomic_DNA"/>
</dbReference>
<sequence length="111" mass="12237">MDSQQLSSKNRLLSLPDELLLNILRLSDCSSDKISLATTCKTLYHKLIKEVHRQAEWGALFVSTDSGNFDILRGCLKAGAQLDSRPSDKIGQWKAPPLVRAICSQNPGVVD</sequence>
<proteinExistence type="predicted"/>
<comment type="caution">
    <text evidence="1">The sequence shown here is derived from an EMBL/GenBank/DDBJ whole genome shotgun (WGS) entry which is preliminary data.</text>
</comment>
<reference evidence="1" key="1">
    <citation type="journal article" date="2020" name="BMC Genomics">
        <title>Correction to: Identification and distribution of gene clusters required for synthesis of sphingolipid metabolism inhibitors in diverse species of the filamentous fungus Fusarium.</title>
        <authorList>
            <person name="Kim H.S."/>
            <person name="Lohmar J.M."/>
            <person name="Busman M."/>
            <person name="Brown D.W."/>
            <person name="Naumann T.A."/>
            <person name="Divon H.H."/>
            <person name="Lysoe E."/>
            <person name="Uhlig S."/>
            <person name="Proctor R.H."/>
        </authorList>
    </citation>
    <scope>NUCLEOTIDE SEQUENCE</scope>
    <source>
        <strain evidence="1">NRRL 20472</strain>
    </source>
</reference>
<name>A0A8H4U1N2_9HYPO</name>
<protein>
    <recommendedName>
        <fullName evidence="3">F-box domain-containing protein</fullName>
    </recommendedName>
</protein>
<evidence type="ECO:0000313" key="2">
    <source>
        <dbReference type="Proteomes" id="UP000622797"/>
    </source>
</evidence>
<dbReference type="Proteomes" id="UP000622797">
    <property type="component" value="Unassembled WGS sequence"/>
</dbReference>
<evidence type="ECO:0008006" key="3">
    <source>
        <dbReference type="Google" id="ProtNLM"/>
    </source>
</evidence>
<gene>
    <name evidence="1" type="ORF">FSARC_4380</name>
</gene>
<organism evidence="1 2">
    <name type="scientific">Fusarium sarcochroum</name>
    <dbReference type="NCBI Taxonomy" id="1208366"/>
    <lineage>
        <taxon>Eukaryota</taxon>
        <taxon>Fungi</taxon>
        <taxon>Dikarya</taxon>
        <taxon>Ascomycota</taxon>
        <taxon>Pezizomycotina</taxon>
        <taxon>Sordariomycetes</taxon>
        <taxon>Hypocreomycetidae</taxon>
        <taxon>Hypocreales</taxon>
        <taxon>Nectriaceae</taxon>
        <taxon>Fusarium</taxon>
        <taxon>Fusarium lateritium species complex</taxon>
    </lineage>
</organism>
<reference evidence="1" key="2">
    <citation type="submission" date="2020-05" db="EMBL/GenBank/DDBJ databases">
        <authorList>
            <person name="Kim H.-S."/>
            <person name="Proctor R.H."/>
            <person name="Brown D.W."/>
        </authorList>
    </citation>
    <scope>NUCLEOTIDE SEQUENCE</scope>
    <source>
        <strain evidence="1">NRRL 20472</strain>
    </source>
</reference>
<dbReference type="AlphaFoldDB" id="A0A8H4U1N2"/>